<reference evidence="1 2" key="1">
    <citation type="submission" date="2017-11" db="EMBL/GenBank/DDBJ databases">
        <title>Revised Sequence and Annotation of the Rhodobaca barguzinensis strain alga05 Genome.</title>
        <authorList>
            <person name="Kopejtka K."/>
            <person name="Tomasch J.M."/>
            <person name="Bunk B."/>
            <person name="Koblizek M."/>
        </authorList>
    </citation>
    <scope>NUCLEOTIDE SEQUENCE [LARGE SCALE GENOMIC DNA]</scope>
    <source>
        <strain evidence="2">alga05</strain>
    </source>
</reference>
<dbReference type="AlphaFoldDB" id="A0A2K8K4Q8"/>
<name>A0A2K8K4Q8_9RHOB</name>
<gene>
    <name evidence="1" type="ORF">BG454_00190</name>
</gene>
<dbReference type="RefSeq" id="WP_071479499.1">
    <property type="nucleotide sequence ID" value="NZ_CP024899.1"/>
</dbReference>
<protein>
    <submittedName>
        <fullName evidence="1">Uncharacterized protein</fullName>
    </submittedName>
</protein>
<organism evidence="1 2">
    <name type="scientific">Roseinatronobacter bogoriensis subsp. barguzinensis</name>
    <dbReference type="NCBI Taxonomy" id="441209"/>
    <lineage>
        <taxon>Bacteria</taxon>
        <taxon>Pseudomonadati</taxon>
        <taxon>Pseudomonadota</taxon>
        <taxon>Alphaproteobacteria</taxon>
        <taxon>Rhodobacterales</taxon>
        <taxon>Paracoccaceae</taxon>
        <taxon>Roseinatronobacter</taxon>
    </lineage>
</organism>
<evidence type="ECO:0000313" key="2">
    <source>
        <dbReference type="Proteomes" id="UP000228948"/>
    </source>
</evidence>
<dbReference type="STRING" id="441209.GCA_001870665_00302"/>
<accession>A0A2K8K4Q8</accession>
<dbReference type="KEGG" id="rbg:BG454_00190"/>
<sequence length="238" mass="26450">MSKDVDHIGTFTGPEIEQALSLPDRTFEMLKREGNALPQVTQPARGRLARYSFAALSRLNLARKLAPLAGGVVPAARIASAIGPELEARYGSTPYGFAQMQYDLQQANICTDTARGPDGEFCHYRLAELLWRAGKLDETRPRTGDFILVIIDSDLVASGNWDGLGYALRSQKKPFPVQPMLRFTRAGRTIEIEDMEAPEKEAYFCDRVERADTILQVNVGLSLRRALVHIIKTREAST</sequence>
<keyword evidence="2" id="KW-1185">Reference proteome</keyword>
<evidence type="ECO:0000313" key="1">
    <source>
        <dbReference type="EMBL" id="ATX64444.1"/>
    </source>
</evidence>
<dbReference type="Proteomes" id="UP000228948">
    <property type="component" value="Chromosome"/>
</dbReference>
<dbReference type="EMBL" id="CP024899">
    <property type="protein sequence ID" value="ATX64444.1"/>
    <property type="molecule type" value="Genomic_DNA"/>
</dbReference>
<proteinExistence type="predicted"/>